<dbReference type="InterPro" id="IPR051139">
    <property type="entry name" value="Mediator_complx_sub13"/>
</dbReference>
<evidence type="ECO:0000313" key="8">
    <source>
        <dbReference type="EMBL" id="CAF3898680.1"/>
    </source>
</evidence>
<accession>A0A819H6Q2</accession>
<dbReference type="PANTHER" id="PTHR48249">
    <property type="entry name" value="MEDIATOR OF RNA POLYMERASE II TRANSCRIPTION SUBUNIT 13"/>
    <property type="match status" value="1"/>
</dbReference>
<dbReference type="EMBL" id="CAJOAX010004289">
    <property type="protein sequence ID" value="CAF3898680.1"/>
    <property type="molecule type" value="Genomic_DNA"/>
</dbReference>
<evidence type="ECO:0000256" key="6">
    <source>
        <dbReference type="ARBA" id="ARBA00023163"/>
    </source>
</evidence>
<evidence type="ECO:0000313" key="9">
    <source>
        <dbReference type="Proteomes" id="UP000663823"/>
    </source>
</evidence>
<dbReference type="GO" id="GO:0045944">
    <property type="term" value="P:positive regulation of transcription by RNA polymerase II"/>
    <property type="evidence" value="ECO:0007669"/>
    <property type="project" value="TreeGrafter"/>
</dbReference>
<keyword evidence="7" id="KW-0539">Nucleus</keyword>
<evidence type="ECO:0000256" key="3">
    <source>
        <dbReference type="ARBA" id="ARBA00019618"/>
    </source>
</evidence>
<proteinExistence type="inferred from homology"/>
<dbReference type="GO" id="GO:0016592">
    <property type="term" value="C:mediator complex"/>
    <property type="evidence" value="ECO:0007669"/>
    <property type="project" value="TreeGrafter"/>
</dbReference>
<name>A0A819H6Q2_9BILA</name>
<dbReference type="Proteomes" id="UP000663823">
    <property type="component" value="Unassembled WGS sequence"/>
</dbReference>
<keyword evidence="4" id="KW-0678">Repressor</keyword>
<protein>
    <recommendedName>
        <fullName evidence="3">Mediator of RNA polymerase II transcription subunit 13</fullName>
    </recommendedName>
</protein>
<evidence type="ECO:0000256" key="2">
    <source>
        <dbReference type="ARBA" id="ARBA00009354"/>
    </source>
</evidence>
<comment type="subcellular location">
    <subcellularLocation>
        <location evidence="1">Nucleus</location>
    </subcellularLocation>
</comment>
<organism evidence="8 9">
    <name type="scientific">Rotaria sordida</name>
    <dbReference type="NCBI Taxonomy" id="392033"/>
    <lineage>
        <taxon>Eukaryota</taxon>
        <taxon>Metazoa</taxon>
        <taxon>Spiralia</taxon>
        <taxon>Gnathifera</taxon>
        <taxon>Rotifera</taxon>
        <taxon>Eurotatoria</taxon>
        <taxon>Bdelloidea</taxon>
        <taxon>Philodinida</taxon>
        <taxon>Philodinidae</taxon>
        <taxon>Rotaria</taxon>
    </lineage>
</organism>
<keyword evidence="5" id="KW-0805">Transcription regulation</keyword>
<dbReference type="GO" id="GO:0003713">
    <property type="term" value="F:transcription coactivator activity"/>
    <property type="evidence" value="ECO:0007669"/>
    <property type="project" value="TreeGrafter"/>
</dbReference>
<dbReference type="AlphaFoldDB" id="A0A819H6Q2"/>
<gene>
    <name evidence="8" type="ORF">OTI717_LOCUS23667</name>
</gene>
<keyword evidence="6" id="KW-0804">Transcription</keyword>
<comment type="similarity">
    <text evidence="2">Belongs to the Mediator complex subunit 13 family.</text>
</comment>
<dbReference type="PANTHER" id="PTHR48249:SF3">
    <property type="entry name" value="MEDIATOR OF RNA POLYMERASE II TRANSCRIPTION SUBUNIT 13"/>
    <property type="match status" value="1"/>
</dbReference>
<evidence type="ECO:0000256" key="1">
    <source>
        <dbReference type="ARBA" id="ARBA00004123"/>
    </source>
</evidence>
<sequence length="80" mass="9517">MNTPCSLEHCHTNLFALQSLNDMKWKCFRRTINYRLETNQVGRIDNYKDPVLIAYWNALHADILCSWRRVSTDDGQKTER</sequence>
<comment type="caution">
    <text evidence="8">The sequence shown here is derived from an EMBL/GenBank/DDBJ whole genome shotgun (WGS) entry which is preliminary data.</text>
</comment>
<evidence type="ECO:0000256" key="4">
    <source>
        <dbReference type="ARBA" id="ARBA00022491"/>
    </source>
</evidence>
<evidence type="ECO:0000256" key="7">
    <source>
        <dbReference type="ARBA" id="ARBA00023242"/>
    </source>
</evidence>
<evidence type="ECO:0000256" key="5">
    <source>
        <dbReference type="ARBA" id="ARBA00023015"/>
    </source>
</evidence>
<feature type="non-terminal residue" evidence="8">
    <location>
        <position position="1"/>
    </location>
</feature>
<reference evidence="8" key="1">
    <citation type="submission" date="2021-02" db="EMBL/GenBank/DDBJ databases">
        <authorList>
            <person name="Nowell W R."/>
        </authorList>
    </citation>
    <scope>NUCLEOTIDE SEQUENCE</scope>
</reference>